<dbReference type="RefSeq" id="WP_146566851.1">
    <property type="nucleotide sequence ID" value="NZ_VOHL01000002.1"/>
</dbReference>
<gene>
    <name evidence="4" type="ORF">FRX57_03770</name>
</gene>
<dbReference type="SUPFAM" id="SSF53254">
    <property type="entry name" value="Phosphoglycerate mutase-like"/>
    <property type="match status" value="1"/>
</dbReference>
<keyword evidence="5" id="KW-1185">Reference proteome</keyword>
<dbReference type="Pfam" id="PF00300">
    <property type="entry name" value="His_Phos_1"/>
    <property type="match status" value="1"/>
</dbReference>
<feature type="binding site" evidence="3">
    <location>
        <position position="58"/>
    </location>
    <ligand>
        <name>substrate</name>
    </ligand>
</feature>
<organism evidence="4 5">
    <name type="scientific">Streptococcus cuniculipharyngis</name>
    <dbReference type="NCBI Taxonomy" id="1562651"/>
    <lineage>
        <taxon>Bacteria</taxon>
        <taxon>Bacillati</taxon>
        <taxon>Bacillota</taxon>
        <taxon>Bacilli</taxon>
        <taxon>Lactobacillales</taxon>
        <taxon>Streptococcaceae</taxon>
        <taxon>Streptococcus</taxon>
    </lineage>
</organism>
<dbReference type="PANTHER" id="PTHR46517:SF1">
    <property type="entry name" value="FRUCTOSE-2,6-BISPHOSPHATASE TIGAR"/>
    <property type="match status" value="1"/>
</dbReference>
<evidence type="ECO:0000256" key="2">
    <source>
        <dbReference type="PIRSR" id="PIRSR613078-1"/>
    </source>
</evidence>
<dbReference type="GO" id="GO:0043456">
    <property type="term" value="P:regulation of pentose-phosphate shunt"/>
    <property type="evidence" value="ECO:0007669"/>
    <property type="project" value="TreeGrafter"/>
</dbReference>
<dbReference type="GO" id="GO:0004331">
    <property type="term" value="F:fructose-2,6-bisphosphate 2-phosphatase activity"/>
    <property type="evidence" value="ECO:0007669"/>
    <property type="project" value="TreeGrafter"/>
</dbReference>
<evidence type="ECO:0000313" key="5">
    <source>
        <dbReference type="Proteomes" id="UP000317430"/>
    </source>
</evidence>
<dbReference type="SMART" id="SM00855">
    <property type="entry name" value="PGAM"/>
    <property type="match status" value="1"/>
</dbReference>
<dbReference type="GO" id="GO:0045820">
    <property type="term" value="P:negative regulation of glycolytic process"/>
    <property type="evidence" value="ECO:0007669"/>
    <property type="project" value="TreeGrafter"/>
</dbReference>
<sequence>MKLYFVRHGETLWNRQGMFQGASIDASLLEDSLPEIIQLGQALKNIPFNRIFSSDLRRAVETAQLINQENLHPKKIEEIPQLREWRLGSLEGQKISLMKAIYPKQIHAFTHNLACFNHDMFDAESVYQVSHRIADFVKSLDYQQLDHVLIVGHGASLVAGMGELLGYSPARLRQHGGLANASLSVLETTNGQDFSLLSWNDKSYLDETEPLAVVQQV</sequence>
<dbReference type="InterPro" id="IPR013078">
    <property type="entry name" value="His_Pase_superF_clade-1"/>
</dbReference>
<comment type="caution">
    <text evidence="4">The sequence shown here is derived from an EMBL/GenBank/DDBJ whole genome shotgun (WGS) entry which is preliminary data.</text>
</comment>
<dbReference type="CDD" id="cd07067">
    <property type="entry name" value="HP_PGM_like"/>
    <property type="match status" value="1"/>
</dbReference>
<reference evidence="4 5" key="1">
    <citation type="submission" date="2019-08" db="EMBL/GenBank/DDBJ databases">
        <authorList>
            <person name="Lei W."/>
        </authorList>
    </citation>
    <scope>NUCLEOTIDE SEQUENCE [LARGE SCALE GENOMIC DNA]</scope>
    <source>
        <strain evidence="4 5">CCUG 66496</strain>
    </source>
</reference>
<feature type="active site" description="Proton donor/acceptor" evidence="2">
    <location>
        <position position="84"/>
    </location>
</feature>
<dbReference type="Gene3D" id="3.40.50.1240">
    <property type="entry name" value="Phosphoglycerate mutase-like"/>
    <property type="match status" value="1"/>
</dbReference>
<evidence type="ECO:0000256" key="1">
    <source>
        <dbReference type="ARBA" id="ARBA00022801"/>
    </source>
</evidence>
<proteinExistence type="predicted"/>
<dbReference type="AlphaFoldDB" id="A0A5C5SB00"/>
<accession>A0A5C5SB00</accession>
<feature type="active site" description="Tele-phosphohistidine intermediate" evidence="2">
    <location>
        <position position="8"/>
    </location>
</feature>
<dbReference type="EMBL" id="VOHL01000002">
    <property type="protein sequence ID" value="TWS98057.1"/>
    <property type="molecule type" value="Genomic_DNA"/>
</dbReference>
<protein>
    <submittedName>
        <fullName evidence="4">Histidine phosphatase family protein</fullName>
    </submittedName>
</protein>
<keyword evidence="1" id="KW-0378">Hydrolase</keyword>
<dbReference type="Proteomes" id="UP000317430">
    <property type="component" value="Unassembled WGS sequence"/>
</dbReference>
<name>A0A5C5SB00_9STRE</name>
<evidence type="ECO:0000313" key="4">
    <source>
        <dbReference type="EMBL" id="TWS98057.1"/>
    </source>
</evidence>
<evidence type="ECO:0000256" key="3">
    <source>
        <dbReference type="PIRSR" id="PIRSR613078-2"/>
    </source>
</evidence>
<dbReference type="InterPro" id="IPR051695">
    <property type="entry name" value="Phosphoglycerate_Mutase"/>
</dbReference>
<dbReference type="PANTHER" id="PTHR46517">
    <property type="entry name" value="FRUCTOSE-2,6-BISPHOSPHATASE TIGAR"/>
    <property type="match status" value="1"/>
</dbReference>
<dbReference type="GO" id="GO:0005829">
    <property type="term" value="C:cytosol"/>
    <property type="evidence" value="ECO:0007669"/>
    <property type="project" value="TreeGrafter"/>
</dbReference>
<dbReference type="InterPro" id="IPR029033">
    <property type="entry name" value="His_PPase_superfam"/>
</dbReference>
<feature type="binding site" evidence="3">
    <location>
        <begin position="7"/>
        <end position="14"/>
    </location>
    <ligand>
        <name>substrate</name>
    </ligand>
</feature>
<dbReference type="OrthoDB" id="9782128at2"/>